<dbReference type="EMBL" id="BDSA01000001">
    <property type="protein sequence ID" value="GBE59799.1"/>
    <property type="molecule type" value="Genomic_DNA"/>
</dbReference>
<dbReference type="RefSeq" id="XP_028866042.1">
    <property type="nucleotide sequence ID" value="XM_029010209.1"/>
</dbReference>
<evidence type="ECO:0000256" key="2">
    <source>
        <dbReference type="SAM" id="MobiDB-lite"/>
    </source>
</evidence>
<keyword evidence="4" id="KW-1185">Reference proteome</keyword>
<dbReference type="VEuPathDB" id="PiroplasmaDB:BOVATA_012920"/>
<organism evidence="3 4">
    <name type="scientific">Babesia ovata</name>
    <dbReference type="NCBI Taxonomy" id="189622"/>
    <lineage>
        <taxon>Eukaryota</taxon>
        <taxon>Sar</taxon>
        <taxon>Alveolata</taxon>
        <taxon>Apicomplexa</taxon>
        <taxon>Aconoidasida</taxon>
        <taxon>Piroplasmida</taxon>
        <taxon>Babesiidae</taxon>
        <taxon>Babesia</taxon>
    </lineage>
</organism>
<dbReference type="GeneID" id="39873569"/>
<dbReference type="OrthoDB" id="367256at2759"/>
<dbReference type="Proteomes" id="UP000236319">
    <property type="component" value="Unassembled WGS sequence"/>
</dbReference>
<accession>A0A2H6KA21</accession>
<protein>
    <submittedName>
        <fullName evidence="3">Uncharacterized protein</fullName>
    </submittedName>
</protein>
<dbReference type="AlphaFoldDB" id="A0A2H6KA21"/>
<proteinExistence type="predicted"/>
<feature type="coiled-coil region" evidence="1">
    <location>
        <begin position="637"/>
        <end position="664"/>
    </location>
</feature>
<comment type="caution">
    <text evidence="3">The sequence shown here is derived from an EMBL/GenBank/DDBJ whole genome shotgun (WGS) entry which is preliminary data.</text>
</comment>
<evidence type="ECO:0000256" key="1">
    <source>
        <dbReference type="SAM" id="Coils"/>
    </source>
</evidence>
<feature type="region of interest" description="Disordered" evidence="2">
    <location>
        <begin position="128"/>
        <end position="151"/>
    </location>
</feature>
<evidence type="ECO:0000313" key="3">
    <source>
        <dbReference type="EMBL" id="GBE59799.1"/>
    </source>
</evidence>
<reference evidence="3 4" key="1">
    <citation type="journal article" date="2017" name="BMC Genomics">
        <title>Whole-genome assembly of Babesia ovata and comparative genomics between closely related pathogens.</title>
        <authorList>
            <person name="Yamagishi J."/>
            <person name="Asada M."/>
            <person name="Hakimi H."/>
            <person name="Tanaka T.Q."/>
            <person name="Sugimoto C."/>
            <person name="Kawazu S."/>
        </authorList>
    </citation>
    <scope>NUCLEOTIDE SEQUENCE [LARGE SCALE GENOMIC DNA]</scope>
    <source>
        <strain evidence="3 4">Miyake</strain>
    </source>
</reference>
<evidence type="ECO:0000313" key="4">
    <source>
        <dbReference type="Proteomes" id="UP000236319"/>
    </source>
</evidence>
<sequence length="693" mass="75020">MYNPNNPPTFNYVPQDPSVHPLQQAPMHVPMDPGYRNVTVVPPIWPGNAPVPVHSPLPGMRPWPENQLMLGGIELPSQAYRSPVSYNTAPLVSTPSNQDMLNLEHLRPNLGTPPSGTNVHQLLRTPSLRSLASGRGSGREEPTAKGKGRVGHMMPINKLLGDYEGPPIAMFDAPRIERPDDPKPYVPMFKQMRVIQTPGLGRKISLGRLEDDDSDDNSTSFLHIPTSKLADFASKTFGNVVRSIAPPKIAIPLNTRPLVPPGVIDSPPIMSVAPMPPPYPPPMGVVHPTPLLPPPSAMIGMAPAVVPMPEMHMQEAPIVSMDVPQPMAVPIGIPFDPNNPMPFPGPAVVTPVARQKMPVLSMPSIGTAEGVASAELLSQMRDPVAYMTPHTPTVRVKNKGKGAGPVSAKSNMSMSGLSSASYPVQYTVTPAMGMPMPMDGTALGTPSPPPPAIGFAVNATVPTPIATPYATPVGMAMHAPMSMPSCIAPMVPIASGPLTISLQPPPMQTPIVVPDSGVPASAGAISHQPEESILDEIKKEKNVDQGVDRKLVSAPRIIVESYQKLLEKKRNRLRECLVEDCRAVLGERGKIDIPYQSTEENGRYHFYVRDIVAKLLPYHVFYYEDVEHKPKPPSKDLDVLEERVQSLKNRLMSMAAQAKITQQNYECTKACVDALRNVVRKREATQCGRLSTI</sequence>
<keyword evidence="1" id="KW-0175">Coiled coil</keyword>
<gene>
    <name evidence="3" type="ORF">BOVATA_012920</name>
</gene>
<name>A0A2H6KA21_9APIC</name>